<accession>A0A317EJ87</accession>
<dbReference type="PANTHER" id="PTHR45947">
    <property type="entry name" value="SULFOQUINOVOSYL TRANSFERASE SQD2"/>
    <property type="match status" value="1"/>
</dbReference>
<gene>
    <name evidence="2" type="ORF">DHW03_16520</name>
</gene>
<dbReference type="EMBL" id="QGNZ01000004">
    <property type="protein sequence ID" value="PWS26385.1"/>
    <property type="molecule type" value="Genomic_DNA"/>
</dbReference>
<reference evidence="2 3" key="1">
    <citation type="submission" date="2018-05" db="EMBL/GenBank/DDBJ databases">
        <title>Pedobacter paludis sp. nov., isolated from wetland soil.</title>
        <authorList>
            <person name="Zhang Y."/>
            <person name="Wang G."/>
        </authorList>
    </citation>
    <scope>NUCLEOTIDE SEQUENCE [LARGE SCALE GENOMIC DNA]</scope>
    <source>
        <strain evidence="2 3">KCTC22721</strain>
    </source>
</reference>
<dbReference type="RefSeq" id="WP_109926951.1">
    <property type="nucleotide sequence ID" value="NZ_QGNZ01000004.1"/>
</dbReference>
<dbReference type="InterPro" id="IPR001296">
    <property type="entry name" value="Glyco_trans_1"/>
</dbReference>
<dbReference type="AlphaFoldDB" id="A0A317EJ87"/>
<dbReference type="CDD" id="cd03801">
    <property type="entry name" value="GT4_PimA-like"/>
    <property type="match status" value="1"/>
</dbReference>
<proteinExistence type="predicted"/>
<sequence length="384" mass="43814">MKRLAIITTHPIQYYAPVFKLLAKAITLKVFYTGGEQLINQFDRGFNKKIEWDLPLLDGYDYQFLENSSADAGTHHFKGIVNPKGIQRINEFKPNAILIYGWAFSSHLKIIRFFSGKIPLYFRGDSTLMDDKPTIRTLLKRVFLTWVYRHIDVAFYVGEKNRAYFEHFGLANRQLIFAPHAIDNDRFSNDETDALAVRKQFKLNNDDVLILFAGKLEAKKNPALLLNTFFDLNLSKAHLLFVGNGPLESKLKAEIEGHKAKDNRVHFMDFQNQTQMPAIYQSCDLFCLPSKGPGETWGLAVNEAMAAGKAILISDKVGCSTDLLKPGLNGEIFNTEKAEDFRNKLINMLGDKTRLVHYGEASKKIIQDWSFEKQVNSFLEVFNS</sequence>
<organism evidence="2 3">
    <name type="scientific">Pedobacter yonginense</name>
    <dbReference type="NCBI Taxonomy" id="651869"/>
    <lineage>
        <taxon>Bacteria</taxon>
        <taxon>Pseudomonadati</taxon>
        <taxon>Bacteroidota</taxon>
        <taxon>Sphingobacteriia</taxon>
        <taxon>Sphingobacteriales</taxon>
        <taxon>Sphingobacteriaceae</taxon>
        <taxon>Pedobacter</taxon>
    </lineage>
</organism>
<protein>
    <submittedName>
        <fullName evidence="2">Glycosyl transferase family 1</fullName>
    </submittedName>
</protein>
<dbReference type="OrthoDB" id="9790710at2"/>
<dbReference type="GO" id="GO:0016757">
    <property type="term" value="F:glycosyltransferase activity"/>
    <property type="evidence" value="ECO:0007669"/>
    <property type="project" value="InterPro"/>
</dbReference>
<evidence type="ECO:0000313" key="2">
    <source>
        <dbReference type="EMBL" id="PWS26385.1"/>
    </source>
</evidence>
<dbReference type="Proteomes" id="UP000245379">
    <property type="component" value="Unassembled WGS sequence"/>
</dbReference>
<evidence type="ECO:0000259" key="1">
    <source>
        <dbReference type="Pfam" id="PF00534"/>
    </source>
</evidence>
<feature type="domain" description="Glycosyl transferase family 1" evidence="1">
    <location>
        <begin position="198"/>
        <end position="364"/>
    </location>
</feature>
<dbReference type="Gene3D" id="3.40.50.2000">
    <property type="entry name" value="Glycogen Phosphorylase B"/>
    <property type="match status" value="2"/>
</dbReference>
<dbReference type="PANTHER" id="PTHR45947:SF3">
    <property type="entry name" value="SULFOQUINOVOSYL TRANSFERASE SQD2"/>
    <property type="match status" value="1"/>
</dbReference>
<comment type="caution">
    <text evidence="2">The sequence shown here is derived from an EMBL/GenBank/DDBJ whole genome shotgun (WGS) entry which is preliminary data.</text>
</comment>
<name>A0A317EJ87_9SPHI</name>
<dbReference type="Pfam" id="PF00534">
    <property type="entry name" value="Glycos_transf_1"/>
    <property type="match status" value="1"/>
</dbReference>
<evidence type="ECO:0000313" key="3">
    <source>
        <dbReference type="Proteomes" id="UP000245379"/>
    </source>
</evidence>
<keyword evidence="2" id="KW-0808">Transferase</keyword>
<dbReference type="InterPro" id="IPR050194">
    <property type="entry name" value="Glycosyltransferase_grp1"/>
</dbReference>
<dbReference type="SUPFAM" id="SSF53756">
    <property type="entry name" value="UDP-Glycosyltransferase/glycogen phosphorylase"/>
    <property type="match status" value="1"/>
</dbReference>
<keyword evidence="3" id="KW-1185">Reference proteome</keyword>